<dbReference type="PANTHER" id="PTHR43557:SF2">
    <property type="entry name" value="RIESKE DOMAIN-CONTAINING PROTEIN-RELATED"/>
    <property type="match status" value="1"/>
</dbReference>
<dbReference type="Gene3D" id="3.30.390.30">
    <property type="match status" value="1"/>
</dbReference>
<evidence type="ECO:0000313" key="7">
    <source>
        <dbReference type="EMBL" id="KEQ16538.1"/>
    </source>
</evidence>
<dbReference type="PRINTS" id="PR00411">
    <property type="entry name" value="PNDRDTASEI"/>
</dbReference>
<dbReference type="InterPro" id="IPR016156">
    <property type="entry name" value="FAD/NAD-linked_Rdtase_dimer_sf"/>
</dbReference>
<proteinExistence type="predicted"/>
<feature type="domain" description="FAD/NAD(P)-binding" evidence="5">
    <location>
        <begin position="5"/>
        <end position="300"/>
    </location>
</feature>
<keyword evidence="2" id="KW-0285">Flavoprotein</keyword>
<dbReference type="Pfam" id="PF07992">
    <property type="entry name" value="Pyr_redox_2"/>
    <property type="match status" value="1"/>
</dbReference>
<evidence type="ECO:0000259" key="6">
    <source>
        <dbReference type="Pfam" id="PF14759"/>
    </source>
</evidence>
<dbReference type="AlphaFoldDB" id="A0A081NDL5"/>
<dbReference type="SUPFAM" id="SSF51905">
    <property type="entry name" value="FAD/NAD(P)-binding domain"/>
    <property type="match status" value="2"/>
</dbReference>
<evidence type="ECO:0000256" key="1">
    <source>
        <dbReference type="ARBA" id="ARBA00001974"/>
    </source>
</evidence>
<evidence type="ECO:0000313" key="8">
    <source>
        <dbReference type="Proteomes" id="UP000028073"/>
    </source>
</evidence>
<gene>
    <name evidence="7" type="ORF">GZ78_22105</name>
</gene>
<dbReference type="GO" id="GO:0005737">
    <property type="term" value="C:cytoplasm"/>
    <property type="evidence" value="ECO:0007669"/>
    <property type="project" value="TreeGrafter"/>
</dbReference>
<dbReference type="Pfam" id="PF14759">
    <property type="entry name" value="Reductase_C"/>
    <property type="match status" value="1"/>
</dbReference>
<dbReference type="Gene3D" id="3.50.50.60">
    <property type="entry name" value="FAD/NAD(P)-binding domain"/>
    <property type="match status" value="2"/>
</dbReference>
<dbReference type="PANTHER" id="PTHR43557">
    <property type="entry name" value="APOPTOSIS-INDUCING FACTOR 1"/>
    <property type="match status" value="1"/>
</dbReference>
<dbReference type="InterPro" id="IPR036188">
    <property type="entry name" value="FAD/NAD-bd_sf"/>
</dbReference>
<dbReference type="RefSeq" id="WP_034840164.1">
    <property type="nucleotide sequence ID" value="NZ_JOKH01000005.1"/>
</dbReference>
<protein>
    <submittedName>
        <fullName evidence="7">Pyridine nucleotide-disulfide oxidoreductase</fullName>
    </submittedName>
</protein>
<dbReference type="STRING" id="1137799.GZ78_22105"/>
<dbReference type="SUPFAM" id="SSF55424">
    <property type="entry name" value="FAD/NAD-linked reductases, dimerisation (C-terminal) domain"/>
    <property type="match status" value="1"/>
</dbReference>
<evidence type="ECO:0000259" key="5">
    <source>
        <dbReference type="Pfam" id="PF07992"/>
    </source>
</evidence>
<dbReference type="InterPro" id="IPR028202">
    <property type="entry name" value="Reductase_C"/>
</dbReference>
<dbReference type="eggNOG" id="COG0446">
    <property type="taxonomic scope" value="Bacteria"/>
</dbReference>
<evidence type="ECO:0000256" key="3">
    <source>
        <dbReference type="ARBA" id="ARBA00022827"/>
    </source>
</evidence>
<comment type="cofactor">
    <cofactor evidence="1">
        <name>FAD</name>
        <dbReference type="ChEBI" id="CHEBI:57692"/>
    </cofactor>
</comment>
<dbReference type="OrthoDB" id="9800607at2"/>
<keyword evidence="3" id="KW-0274">FAD</keyword>
<evidence type="ECO:0000256" key="4">
    <source>
        <dbReference type="ARBA" id="ARBA00023002"/>
    </source>
</evidence>
<dbReference type="InterPro" id="IPR023753">
    <property type="entry name" value="FAD/NAD-binding_dom"/>
</dbReference>
<organism evidence="7 8">
    <name type="scientific">Endozoicomonas numazuensis</name>
    <dbReference type="NCBI Taxonomy" id="1137799"/>
    <lineage>
        <taxon>Bacteria</taxon>
        <taxon>Pseudomonadati</taxon>
        <taxon>Pseudomonadota</taxon>
        <taxon>Gammaproteobacteria</taxon>
        <taxon>Oceanospirillales</taxon>
        <taxon>Endozoicomonadaceae</taxon>
        <taxon>Endozoicomonas</taxon>
    </lineage>
</organism>
<accession>A0A081NDL5</accession>
<dbReference type="EMBL" id="JOKH01000005">
    <property type="protein sequence ID" value="KEQ16538.1"/>
    <property type="molecule type" value="Genomic_DNA"/>
</dbReference>
<dbReference type="GO" id="GO:0016651">
    <property type="term" value="F:oxidoreductase activity, acting on NAD(P)H"/>
    <property type="evidence" value="ECO:0007669"/>
    <property type="project" value="TreeGrafter"/>
</dbReference>
<dbReference type="PRINTS" id="PR00368">
    <property type="entry name" value="FADPNR"/>
</dbReference>
<sequence length="406" mass="44187">MSEVCVIIGASHAAAQLSASLRTEGWEGEILVIGDEAYLPYHRPPLSKTFLSGEKTIEQIQIRPAAFYEKQNIQFKLNTRVEAIDREKKSLTLNTGETIQYSKLALCTGSRPRILPLEGSQLPGVHYLRAASDIEGIQSNIASGKKAVIVGGGYIGLETAAVLRTLGLEVTILEMMDRVLQRVTAPEISAFYHRIHTEEGVTIKTGTAIKAIEGNGKVESVILDDQSRLEADLVIIGAGIVPNVELAEKAGLEVDNGILVNELATTSDSDIVAAGDCTNFPNPLFNKRMRLESVPNAMEQSRSAAASICGKEKVYAAQPWFWSDQYDMKLQIAGLSEGYEQVVIRGDYEQGRSFVAWYLKAGKVLAADCVNRGKEFMTAKKLIQSGVTVDASKLADDAIDPKELLQ</sequence>
<name>A0A081NDL5_9GAMM</name>
<comment type="caution">
    <text evidence="7">The sequence shown here is derived from an EMBL/GenBank/DDBJ whole genome shotgun (WGS) entry which is preliminary data.</text>
</comment>
<keyword evidence="8" id="KW-1185">Reference proteome</keyword>
<reference evidence="7 8" key="1">
    <citation type="submission" date="2014-06" db="EMBL/GenBank/DDBJ databases">
        <title>Whole Genome Sequences of Three Symbiotic Endozoicomonas Bacteria.</title>
        <authorList>
            <person name="Neave M.J."/>
            <person name="Apprill A."/>
            <person name="Voolstra C.R."/>
        </authorList>
    </citation>
    <scope>NUCLEOTIDE SEQUENCE [LARGE SCALE GENOMIC DNA]</scope>
    <source>
        <strain evidence="7 8">DSM 25634</strain>
    </source>
</reference>
<dbReference type="Proteomes" id="UP000028073">
    <property type="component" value="Unassembled WGS sequence"/>
</dbReference>
<feature type="domain" description="Reductase C-terminal" evidence="6">
    <location>
        <begin position="320"/>
        <end position="405"/>
    </location>
</feature>
<dbReference type="InterPro" id="IPR050446">
    <property type="entry name" value="FAD-oxidoreductase/Apoptosis"/>
</dbReference>
<keyword evidence="4" id="KW-0560">Oxidoreductase</keyword>
<evidence type="ECO:0000256" key="2">
    <source>
        <dbReference type="ARBA" id="ARBA00022630"/>
    </source>
</evidence>